<reference evidence="1" key="2">
    <citation type="submission" date="2020-09" db="EMBL/GenBank/DDBJ databases">
        <authorList>
            <person name="Sun Q."/>
            <person name="Kim S."/>
        </authorList>
    </citation>
    <scope>NUCLEOTIDE SEQUENCE</scope>
    <source>
        <strain evidence="1">KCTC 23714</strain>
    </source>
</reference>
<dbReference type="AlphaFoldDB" id="A0A918IYM7"/>
<evidence type="ECO:0000313" key="2">
    <source>
        <dbReference type="Proteomes" id="UP000628984"/>
    </source>
</evidence>
<reference evidence="1" key="1">
    <citation type="journal article" date="2014" name="Int. J. Syst. Evol. Microbiol.">
        <title>Complete genome sequence of Corynebacterium casei LMG S-19264T (=DSM 44701T), isolated from a smear-ripened cheese.</title>
        <authorList>
            <consortium name="US DOE Joint Genome Institute (JGI-PGF)"/>
            <person name="Walter F."/>
            <person name="Albersmeier A."/>
            <person name="Kalinowski J."/>
            <person name="Ruckert C."/>
        </authorList>
    </citation>
    <scope>NUCLEOTIDE SEQUENCE</scope>
    <source>
        <strain evidence="1">KCTC 23714</strain>
    </source>
</reference>
<organism evidence="1 2">
    <name type="scientific">Gemmobacter lanyuensis</name>
    <dbReference type="NCBI Taxonomy" id="1054497"/>
    <lineage>
        <taxon>Bacteria</taxon>
        <taxon>Pseudomonadati</taxon>
        <taxon>Pseudomonadota</taxon>
        <taxon>Alphaproteobacteria</taxon>
        <taxon>Rhodobacterales</taxon>
        <taxon>Paracoccaceae</taxon>
        <taxon>Gemmobacter</taxon>
    </lineage>
</organism>
<comment type="caution">
    <text evidence="1">The sequence shown here is derived from an EMBL/GenBank/DDBJ whole genome shotgun (WGS) entry which is preliminary data.</text>
</comment>
<evidence type="ECO:0000313" key="1">
    <source>
        <dbReference type="EMBL" id="GGW39041.1"/>
    </source>
</evidence>
<dbReference type="EMBL" id="BMYQ01000010">
    <property type="protein sequence ID" value="GGW39041.1"/>
    <property type="molecule type" value="Genomic_DNA"/>
</dbReference>
<dbReference type="Proteomes" id="UP000628984">
    <property type="component" value="Unassembled WGS sequence"/>
</dbReference>
<protein>
    <submittedName>
        <fullName evidence="1">Uncharacterized protein</fullName>
    </submittedName>
</protein>
<keyword evidence="2" id="KW-1185">Reference proteome</keyword>
<proteinExistence type="predicted"/>
<gene>
    <name evidence="1" type="ORF">GCM10011452_29320</name>
</gene>
<name>A0A918IYM7_9RHOB</name>
<accession>A0A918IYM7</accession>
<sequence length="108" mass="12148">MRVVLPCNRPAVATRRMNRDKGYRAQLLRAEFKLNIAPVHHRLPDRIRSQATICFQALVLYRVMPMPLKAKGHSASPHTALDLLERIQQHIAVLGSGPIKRLEAALPA</sequence>